<protein>
    <submittedName>
        <fullName evidence="3">UPF0462 protein</fullName>
    </submittedName>
</protein>
<dbReference type="PANTHER" id="PTHR31475:SF5">
    <property type="entry name" value="UPF0462 PROTEIN C4ORF33 HOMOLOG"/>
    <property type="match status" value="1"/>
</dbReference>
<keyword evidence="4" id="KW-1185">Reference proteome</keyword>
<accession>A0A164YAT3</accession>
<dbReference type="PANTHER" id="PTHR31475">
    <property type="entry name" value="UPF0462 PROTEIN"/>
    <property type="match status" value="1"/>
</dbReference>
<comment type="similarity">
    <text evidence="1">Belongs to the UPF0462 family.</text>
</comment>
<reference evidence="3 4" key="1">
    <citation type="submission" date="2016-03" db="EMBL/GenBank/DDBJ databases">
        <title>EvidentialGene: Evidence-directed Construction of Genes on Genomes.</title>
        <authorList>
            <person name="Gilbert D.G."/>
            <person name="Choi J.-H."/>
            <person name="Mockaitis K."/>
            <person name="Colbourne J."/>
            <person name="Pfrender M."/>
        </authorList>
    </citation>
    <scope>NUCLEOTIDE SEQUENCE [LARGE SCALE GENOMIC DNA]</scope>
    <source>
        <strain evidence="3 4">Xinb3</strain>
        <tissue evidence="3">Complete organism</tissue>
    </source>
</reference>
<evidence type="ECO:0000313" key="3">
    <source>
        <dbReference type="EMBL" id="KZS15061.1"/>
    </source>
</evidence>
<feature type="chain" id="PRO_5007854610" evidence="2">
    <location>
        <begin position="25"/>
        <end position="447"/>
    </location>
</feature>
<keyword evidence="2" id="KW-0732">Signal</keyword>
<dbReference type="Proteomes" id="UP000076858">
    <property type="component" value="Unassembled WGS sequence"/>
</dbReference>
<comment type="caution">
    <text evidence="3">The sequence shown here is derived from an EMBL/GenBank/DDBJ whole genome shotgun (WGS) entry which is preliminary data.</text>
</comment>
<dbReference type="OrthoDB" id="10056816at2759"/>
<evidence type="ECO:0000256" key="2">
    <source>
        <dbReference type="SAM" id="SignalP"/>
    </source>
</evidence>
<dbReference type="EMBL" id="LRGB01000930">
    <property type="protein sequence ID" value="KZS15061.1"/>
    <property type="molecule type" value="Genomic_DNA"/>
</dbReference>
<feature type="signal peptide" evidence="2">
    <location>
        <begin position="1"/>
        <end position="24"/>
    </location>
</feature>
<organism evidence="3 4">
    <name type="scientific">Daphnia magna</name>
    <dbReference type="NCBI Taxonomy" id="35525"/>
    <lineage>
        <taxon>Eukaryota</taxon>
        <taxon>Metazoa</taxon>
        <taxon>Ecdysozoa</taxon>
        <taxon>Arthropoda</taxon>
        <taxon>Crustacea</taxon>
        <taxon>Branchiopoda</taxon>
        <taxon>Diplostraca</taxon>
        <taxon>Cladocera</taxon>
        <taxon>Anomopoda</taxon>
        <taxon>Daphniidae</taxon>
        <taxon>Daphnia</taxon>
    </lineage>
</organism>
<proteinExistence type="inferred from homology"/>
<evidence type="ECO:0000256" key="1">
    <source>
        <dbReference type="ARBA" id="ARBA00038085"/>
    </source>
</evidence>
<evidence type="ECO:0000313" key="4">
    <source>
        <dbReference type="Proteomes" id="UP000076858"/>
    </source>
</evidence>
<name>A0A164YAT3_9CRUS</name>
<sequence>MVFYCINCTSFWCLLLMLISYSNGADYVIKTSWDNATLDSAEQIKINLENYDGKSFKIVIEAPFYDDPPPDTPGDPGEPKWRLWDFELVKIFFMNNLHQYIEIELGAWGHHFVLLLNGYRHTVQFGMLINYNADRIGKRWNGTAIIPLSYLPTNTSKMNMYSFHGLSDKRVVNALYPVSNNPPTGLDDHRIEAYQPFDVTVLPAEQTGSTSSVWSDAIQGIRSFKIASSWNGKALSPSESVDLHIQLDASSRNLVLNVSAPFYDDRAPEEANGGPFADLYNYEVVHLYLLSYPDFKYVEIELGPWGHYLVVFWNGYYNKVGNLVSLLKYTVNRNASRWTGSALIPLTYLPPKVYLMNAHSSHGVDAKRQWNSLYPVPSNSNQTSPDYHALKYYKFIDITELYPENDDPKCSQIWQDLNVCQTSAVQSPTSAVGIVLFNVAFVLLFNM</sequence>
<dbReference type="AlphaFoldDB" id="A0A164YAT3"/>
<gene>
    <name evidence="3" type="ORF">APZ42_019612</name>
</gene>